<dbReference type="InterPro" id="IPR038695">
    <property type="entry name" value="Saro_0823-like_sf"/>
</dbReference>
<dbReference type="Proteomes" id="UP000823588">
    <property type="component" value="Unassembled WGS sequence"/>
</dbReference>
<evidence type="ECO:0000313" key="2">
    <source>
        <dbReference type="Proteomes" id="UP000823588"/>
    </source>
</evidence>
<reference evidence="1" key="1">
    <citation type="submission" date="2021-03" db="EMBL/GenBank/DDBJ databases">
        <title>Genomic Encyclopedia of Type Strains, Phase IV (KMG-IV): sequencing the most valuable type-strain genomes for metagenomic binning, comparative biology and taxonomic classification.</title>
        <authorList>
            <person name="Goeker M."/>
        </authorList>
    </citation>
    <scope>NUCLEOTIDE SEQUENCE</scope>
    <source>
        <strain evidence="1">DSM 23564</strain>
    </source>
</reference>
<dbReference type="PANTHER" id="PTHR37953">
    <property type="entry name" value="UPF0127 PROTEIN MJ1496"/>
    <property type="match status" value="1"/>
</dbReference>
<dbReference type="PROSITE" id="PS51318">
    <property type="entry name" value="TAT"/>
    <property type="match status" value="1"/>
</dbReference>
<dbReference type="InterPro" id="IPR006311">
    <property type="entry name" value="TAT_signal"/>
</dbReference>
<dbReference type="AlphaFoldDB" id="A0A8T4GCF4"/>
<dbReference type="OrthoDB" id="6763at2157"/>
<proteinExistence type="predicted"/>
<protein>
    <submittedName>
        <fullName evidence="1">Uncharacterized membrane protein (UPF0127 family)</fullName>
    </submittedName>
</protein>
<dbReference type="PANTHER" id="PTHR37953:SF1">
    <property type="entry name" value="UPF0127 PROTEIN MJ1496"/>
    <property type="match status" value="1"/>
</dbReference>
<dbReference type="RefSeq" id="WP_209483348.1">
    <property type="nucleotide sequence ID" value="NZ_JAGGKQ010000004.1"/>
</dbReference>
<accession>A0A8T4GCF4</accession>
<dbReference type="Gene3D" id="2.60.120.1140">
    <property type="entry name" value="Protein of unknown function DUF192"/>
    <property type="match status" value="1"/>
</dbReference>
<dbReference type="InterPro" id="IPR003795">
    <property type="entry name" value="DUF192"/>
</dbReference>
<evidence type="ECO:0000313" key="1">
    <source>
        <dbReference type="EMBL" id="MBP1921786.1"/>
    </source>
</evidence>
<dbReference type="Pfam" id="PF02643">
    <property type="entry name" value="DUF192"/>
    <property type="match status" value="1"/>
</dbReference>
<organism evidence="1 2">
    <name type="scientific">Halorubrum alkaliphilum</name>
    <dbReference type="NCBI Taxonomy" id="261290"/>
    <lineage>
        <taxon>Archaea</taxon>
        <taxon>Methanobacteriati</taxon>
        <taxon>Methanobacteriota</taxon>
        <taxon>Stenosarchaea group</taxon>
        <taxon>Halobacteria</taxon>
        <taxon>Halobacteriales</taxon>
        <taxon>Haloferacaceae</taxon>
        <taxon>Halorubrum</taxon>
    </lineage>
</organism>
<dbReference type="EMBL" id="JAGGKQ010000004">
    <property type="protein sequence ID" value="MBP1921786.1"/>
    <property type="molecule type" value="Genomic_DNA"/>
</dbReference>
<sequence length="195" mass="20979">MTGSRKTAISAVNRTRTSSRRRWLRGVSFAGTLAVAGCLDRPPGGDADVIHPGYDTREVRVETSDGEVLGSVTAAIADTPERRYTGLSETESLPEDRGMLFVYDTVGDRTFVMREMSFGIDIVYADADGVVTEIHHAPAPGPDEDGEEQRYPGRGQYVLEVGYRWTADRDVGVGDVLRFGPVEPTAAVAGAGSNV</sequence>
<name>A0A8T4GCF4_9EURY</name>
<comment type="caution">
    <text evidence="1">The sequence shown here is derived from an EMBL/GenBank/DDBJ whole genome shotgun (WGS) entry which is preliminary data.</text>
</comment>
<keyword evidence="2" id="KW-1185">Reference proteome</keyword>
<gene>
    <name evidence="1" type="ORF">J2751_000783</name>
</gene>